<feature type="signal peptide" evidence="3">
    <location>
        <begin position="1"/>
        <end position="16"/>
    </location>
</feature>
<dbReference type="Pfam" id="PF00379">
    <property type="entry name" value="Chitin_bind_4"/>
    <property type="match status" value="1"/>
</dbReference>
<dbReference type="InParanoid" id="B4ML03"/>
<dbReference type="GO" id="GO:0062129">
    <property type="term" value="C:chitin-based extracellular matrix"/>
    <property type="evidence" value="ECO:0007669"/>
    <property type="project" value="TreeGrafter"/>
</dbReference>
<dbReference type="PANTHER" id="PTHR10380:SF218">
    <property type="entry name" value="ADULT CUTICLE PROTEIN 65AA-RELATED"/>
    <property type="match status" value="1"/>
</dbReference>
<gene>
    <name evidence="4" type="primary">Dwil\GK17267</name>
    <name evidence="4" type="ORF">Dwil_GK17267</name>
</gene>
<dbReference type="InterPro" id="IPR050468">
    <property type="entry name" value="Cuticle_Struct_Prot"/>
</dbReference>
<dbReference type="EMBL" id="CH963847">
    <property type="protein sequence ID" value="EDW72928.1"/>
    <property type="molecule type" value="Genomic_DNA"/>
</dbReference>
<dbReference type="OMA" id="LVIFEDF"/>
<dbReference type="InterPro" id="IPR000618">
    <property type="entry name" value="Insect_cuticle"/>
</dbReference>
<dbReference type="PROSITE" id="PS00233">
    <property type="entry name" value="CHIT_BIND_RR_1"/>
    <property type="match status" value="1"/>
</dbReference>
<organism evidence="4 5">
    <name type="scientific">Drosophila willistoni</name>
    <name type="common">Fruit fly</name>
    <dbReference type="NCBI Taxonomy" id="7260"/>
    <lineage>
        <taxon>Eukaryota</taxon>
        <taxon>Metazoa</taxon>
        <taxon>Ecdysozoa</taxon>
        <taxon>Arthropoda</taxon>
        <taxon>Hexapoda</taxon>
        <taxon>Insecta</taxon>
        <taxon>Pterygota</taxon>
        <taxon>Neoptera</taxon>
        <taxon>Endopterygota</taxon>
        <taxon>Diptera</taxon>
        <taxon>Brachycera</taxon>
        <taxon>Muscomorpha</taxon>
        <taxon>Ephydroidea</taxon>
        <taxon>Drosophilidae</taxon>
        <taxon>Drosophila</taxon>
        <taxon>Sophophora</taxon>
    </lineage>
</organism>
<dbReference type="GO" id="GO:0008010">
    <property type="term" value="F:structural constituent of chitin-based larval cuticle"/>
    <property type="evidence" value="ECO:0007669"/>
    <property type="project" value="TreeGrafter"/>
</dbReference>
<dbReference type="Proteomes" id="UP000007798">
    <property type="component" value="Unassembled WGS sequence"/>
</dbReference>
<reference evidence="4 5" key="1">
    <citation type="journal article" date="2007" name="Nature">
        <title>Evolution of genes and genomes on the Drosophila phylogeny.</title>
        <authorList>
            <consortium name="Drosophila 12 Genomes Consortium"/>
            <person name="Clark A.G."/>
            <person name="Eisen M.B."/>
            <person name="Smith D.R."/>
            <person name="Bergman C.M."/>
            <person name="Oliver B."/>
            <person name="Markow T.A."/>
            <person name="Kaufman T.C."/>
            <person name="Kellis M."/>
            <person name="Gelbart W."/>
            <person name="Iyer V.N."/>
            <person name="Pollard D.A."/>
            <person name="Sackton T.B."/>
            <person name="Larracuente A.M."/>
            <person name="Singh N.D."/>
            <person name="Abad J.P."/>
            <person name="Abt D.N."/>
            <person name="Adryan B."/>
            <person name="Aguade M."/>
            <person name="Akashi H."/>
            <person name="Anderson W.W."/>
            <person name="Aquadro C.F."/>
            <person name="Ardell D.H."/>
            <person name="Arguello R."/>
            <person name="Artieri C.G."/>
            <person name="Barbash D.A."/>
            <person name="Barker D."/>
            <person name="Barsanti P."/>
            <person name="Batterham P."/>
            <person name="Batzoglou S."/>
            <person name="Begun D."/>
            <person name="Bhutkar A."/>
            <person name="Blanco E."/>
            <person name="Bosak S.A."/>
            <person name="Bradley R.K."/>
            <person name="Brand A.D."/>
            <person name="Brent M.R."/>
            <person name="Brooks A.N."/>
            <person name="Brown R.H."/>
            <person name="Butlin R.K."/>
            <person name="Caggese C."/>
            <person name="Calvi B.R."/>
            <person name="Bernardo de Carvalho A."/>
            <person name="Caspi A."/>
            <person name="Castrezana S."/>
            <person name="Celniker S.E."/>
            <person name="Chang J.L."/>
            <person name="Chapple C."/>
            <person name="Chatterji S."/>
            <person name="Chinwalla A."/>
            <person name="Civetta A."/>
            <person name="Clifton S.W."/>
            <person name="Comeron J.M."/>
            <person name="Costello J.C."/>
            <person name="Coyne J.A."/>
            <person name="Daub J."/>
            <person name="David R.G."/>
            <person name="Delcher A.L."/>
            <person name="Delehaunty K."/>
            <person name="Do C.B."/>
            <person name="Ebling H."/>
            <person name="Edwards K."/>
            <person name="Eickbush T."/>
            <person name="Evans J.D."/>
            <person name="Filipski A."/>
            <person name="Findeiss S."/>
            <person name="Freyhult E."/>
            <person name="Fulton L."/>
            <person name="Fulton R."/>
            <person name="Garcia A.C."/>
            <person name="Gardiner A."/>
            <person name="Garfield D.A."/>
            <person name="Garvin B.E."/>
            <person name="Gibson G."/>
            <person name="Gilbert D."/>
            <person name="Gnerre S."/>
            <person name="Godfrey J."/>
            <person name="Good R."/>
            <person name="Gotea V."/>
            <person name="Gravely B."/>
            <person name="Greenberg A.J."/>
            <person name="Griffiths-Jones S."/>
            <person name="Gross S."/>
            <person name="Guigo R."/>
            <person name="Gustafson E.A."/>
            <person name="Haerty W."/>
            <person name="Hahn M.W."/>
            <person name="Halligan D.L."/>
            <person name="Halpern A.L."/>
            <person name="Halter G.M."/>
            <person name="Han M.V."/>
            <person name="Heger A."/>
            <person name="Hillier L."/>
            <person name="Hinrichs A.S."/>
            <person name="Holmes I."/>
            <person name="Hoskins R.A."/>
            <person name="Hubisz M.J."/>
            <person name="Hultmark D."/>
            <person name="Huntley M.A."/>
            <person name="Jaffe D.B."/>
            <person name="Jagadeeshan S."/>
            <person name="Jeck W.R."/>
            <person name="Johnson J."/>
            <person name="Jones C.D."/>
            <person name="Jordan W.C."/>
            <person name="Karpen G.H."/>
            <person name="Kataoka E."/>
            <person name="Keightley P.D."/>
            <person name="Kheradpour P."/>
            <person name="Kirkness E.F."/>
            <person name="Koerich L.B."/>
            <person name="Kristiansen K."/>
            <person name="Kudrna D."/>
            <person name="Kulathinal R.J."/>
            <person name="Kumar S."/>
            <person name="Kwok R."/>
            <person name="Lander E."/>
            <person name="Langley C.H."/>
            <person name="Lapoint R."/>
            <person name="Lazzaro B.P."/>
            <person name="Lee S.J."/>
            <person name="Levesque L."/>
            <person name="Li R."/>
            <person name="Lin C.F."/>
            <person name="Lin M.F."/>
            <person name="Lindblad-Toh K."/>
            <person name="Llopart A."/>
            <person name="Long M."/>
            <person name="Low L."/>
            <person name="Lozovsky E."/>
            <person name="Lu J."/>
            <person name="Luo M."/>
            <person name="Machado C.A."/>
            <person name="Makalowski W."/>
            <person name="Marzo M."/>
            <person name="Matsuda M."/>
            <person name="Matzkin L."/>
            <person name="McAllister B."/>
            <person name="McBride C.S."/>
            <person name="McKernan B."/>
            <person name="McKernan K."/>
            <person name="Mendez-Lago M."/>
            <person name="Minx P."/>
            <person name="Mollenhauer M.U."/>
            <person name="Montooth K."/>
            <person name="Mount S.M."/>
            <person name="Mu X."/>
            <person name="Myers E."/>
            <person name="Negre B."/>
            <person name="Newfeld S."/>
            <person name="Nielsen R."/>
            <person name="Noor M.A."/>
            <person name="O'Grady P."/>
            <person name="Pachter L."/>
            <person name="Papaceit M."/>
            <person name="Parisi M.J."/>
            <person name="Parisi M."/>
            <person name="Parts L."/>
            <person name="Pedersen J.S."/>
            <person name="Pesole G."/>
            <person name="Phillippy A.M."/>
            <person name="Ponting C.P."/>
            <person name="Pop M."/>
            <person name="Porcelli D."/>
            <person name="Powell J.R."/>
            <person name="Prohaska S."/>
            <person name="Pruitt K."/>
            <person name="Puig M."/>
            <person name="Quesneville H."/>
            <person name="Ram K.R."/>
            <person name="Rand D."/>
            <person name="Rasmussen M.D."/>
            <person name="Reed L.K."/>
            <person name="Reenan R."/>
            <person name="Reily A."/>
            <person name="Remington K.A."/>
            <person name="Rieger T.T."/>
            <person name="Ritchie M.G."/>
            <person name="Robin C."/>
            <person name="Rogers Y.H."/>
            <person name="Rohde C."/>
            <person name="Rozas J."/>
            <person name="Rubenfield M.J."/>
            <person name="Ruiz A."/>
            <person name="Russo S."/>
            <person name="Salzberg S.L."/>
            <person name="Sanchez-Gracia A."/>
            <person name="Saranga D.J."/>
            <person name="Sato H."/>
            <person name="Schaeffer S.W."/>
            <person name="Schatz M.C."/>
            <person name="Schlenke T."/>
            <person name="Schwartz R."/>
            <person name="Segarra C."/>
            <person name="Singh R.S."/>
            <person name="Sirot L."/>
            <person name="Sirota M."/>
            <person name="Sisneros N.B."/>
            <person name="Smith C.D."/>
            <person name="Smith T.F."/>
            <person name="Spieth J."/>
            <person name="Stage D.E."/>
            <person name="Stark A."/>
            <person name="Stephan W."/>
            <person name="Strausberg R.L."/>
            <person name="Strempel S."/>
            <person name="Sturgill D."/>
            <person name="Sutton G."/>
            <person name="Sutton G.G."/>
            <person name="Tao W."/>
            <person name="Teichmann S."/>
            <person name="Tobari Y.N."/>
            <person name="Tomimura Y."/>
            <person name="Tsolas J.M."/>
            <person name="Valente V.L."/>
            <person name="Venter E."/>
            <person name="Venter J.C."/>
            <person name="Vicario S."/>
            <person name="Vieira F.G."/>
            <person name="Vilella A.J."/>
            <person name="Villasante A."/>
            <person name="Walenz B."/>
            <person name="Wang J."/>
            <person name="Wasserman M."/>
            <person name="Watts T."/>
            <person name="Wilson D."/>
            <person name="Wilson R.K."/>
            <person name="Wing R.A."/>
            <person name="Wolfner M.F."/>
            <person name="Wong A."/>
            <person name="Wong G.K."/>
            <person name="Wu C.I."/>
            <person name="Wu G."/>
            <person name="Yamamoto D."/>
            <person name="Yang H.P."/>
            <person name="Yang S.P."/>
            <person name="Yorke J.A."/>
            <person name="Yoshida K."/>
            <person name="Zdobnov E."/>
            <person name="Zhang P."/>
            <person name="Zhang Y."/>
            <person name="Zimin A.V."/>
            <person name="Baldwin J."/>
            <person name="Abdouelleil A."/>
            <person name="Abdulkadir J."/>
            <person name="Abebe A."/>
            <person name="Abera B."/>
            <person name="Abreu J."/>
            <person name="Acer S.C."/>
            <person name="Aftuck L."/>
            <person name="Alexander A."/>
            <person name="An P."/>
            <person name="Anderson E."/>
            <person name="Anderson S."/>
            <person name="Arachi H."/>
            <person name="Azer M."/>
            <person name="Bachantsang P."/>
            <person name="Barry A."/>
            <person name="Bayul T."/>
            <person name="Berlin A."/>
            <person name="Bessette D."/>
            <person name="Bloom T."/>
            <person name="Blye J."/>
            <person name="Boguslavskiy L."/>
            <person name="Bonnet C."/>
            <person name="Boukhgalter B."/>
            <person name="Bourzgui I."/>
            <person name="Brown A."/>
            <person name="Cahill P."/>
            <person name="Channer S."/>
            <person name="Cheshatsang Y."/>
            <person name="Chuda L."/>
            <person name="Citroen M."/>
            <person name="Collymore A."/>
            <person name="Cooke P."/>
            <person name="Costello M."/>
            <person name="D'Aco K."/>
            <person name="Daza R."/>
            <person name="De Haan G."/>
            <person name="DeGray S."/>
            <person name="DeMaso C."/>
            <person name="Dhargay N."/>
            <person name="Dooley K."/>
            <person name="Dooley E."/>
            <person name="Doricent M."/>
            <person name="Dorje P."/>
            <person name="Dorjee K."/>
            <person name="Dupes A."/>
            <person name="Elong R."/>
            <person name="Falk J."/>
            <person name="Farina A."/>
            <person name="Faro S."/>
            <person name="Ferguson D."/>
            <person name="Fisher S."/>
            <person name="Foley C.D."/>
            <person name="Franke A."/>
            <person name="Friedrich D."/>
            <person name="Gadbois L."/>
            <person name="Gearin G."/>
            <person name="Gearin C.R."/>
            <person name="Giannoukos G."/>
            <person name="Goode T."/>
            <person name="Graham J."/>
            <person name="Grandbois E."/>
            <person name="Grewal S."/>
            <person name="Gyaltsen K."/>
            <person name="Hafez N."/>
            <person name="Hagos B."/>
            <person name="Hall J."/>
            <person name="Henson C."/>
            <person name="Hollinger A."/>
            <person name="Honan T."/>
            <person name="Huard M.D."/>
            <person name="Hughes L."/>
            <person name="Hurhula B."/>
            <person name="Husby M.E."/>
            <person name="Kamat A."/>
            <person name="Kanga B."/>
            <person name="Kashin S."/>
            <person name="Khazanovich D."/>
            <person name="Kisner P."/>
            <person name="Lance K."/>
            <person name="Lara M."/>
            <person name="Lee W."/>
            <person name="Lennon N."/>
            <person name="Letendre F."/>
            <person name="LeVine R."/>
            <person name="Lipovsky A."/>
            <person name="Liu X."/>
            <person name="Liu J."/>
            <person name="Liu S."/>
            <person name="Lokyitsang T."/>
            <person name="Lokyitsang Y."/>
            <person name="Lubonja R."/>
            <person name="Lui A."/>
            <person name="MacDonald P."/>
            <person name="Magnisalis V."/>
            <person name="Maru K."/>
            <person name="Matthews C."/>
            <person name="McCusker W."/>
            <person name="McDonough S."/>
            <person name="Mehta T."/>
            <person name="Meldrim J."/>
            <person name="Meneus L."/>
            <person name="Mihai O."/>
            <person name="Mihalev A."/>
            <person name="Mihova T."/>
            <person name="Mittelman R."/>
            <person name="Mlenga V."/>
            <person name="Montmayeur A."/>
            <person name="Mulrain L."/>
            <person name="Navidi A."/>
            <person name="Naylor J."/>
            <person name="Negash T."/>
            <person name="Nguyen T."/>
            <person name="Nguyen N."/>
            <person name="Nicol R."/>
            <person name="Norbu C."/>
            <person name="Norbu N."/>
            <person name="Novod N."/>
            <person name="O'Neill B."/>
            <person name="Osman S."/>
            <person name="Markiewicz E."/>
            <person name="Oyono O.L."/>
            <person name="Patti C."/>
            <person name="Phunkhang P."/>
            <person name="Pierre F."/>
            <person name="Priest M."/>
            <person name="Raghuraman S."/>
            <person name="Rege F."/>
            <person name="Reyes R."/>
            <person name="Rise C."/>
            <person name="Rogov P."/>
            <person name="Ross K."/>
            <person name="Ryan E."/>
            <person name="Settipalli S."/>
            <person name="Shea T."/>
            <person name="Sherpa N."/>
            <person name="Shi L."/>
            <person name="Shih D."/>
            <person name="Sparrow T."/>
            <person name="Spaulding J."/>
            <person name="Stalker J."/>
            <person name="Stange-Thomann N."/>
            <person name="Stavropoulos S."/>
            <person name="Stone C."/>
            <person name="Strader C."/>
            <person name="Tesfaye S."/>
            <person name="Thomson T."/>
            <person name="Thoulutsang Y."/>
            <person name="Thoulutsang D."/>
            <person name="Topham K."/>
            <person name="Topping I."/>
            <person name="Tsamla T."/>
            <person name="Vassiliev H."/>
            <person name="Vo A."/>
            <person name="Wangchuk T."/>
            <person name="Wangdi T."/>
            <person name="Weiand M."/>
            <person name="Wilkinson J."/>
            <person name="Wilson A."/>
            <person name="Yadav S."/>
            <person name="Young G."/>
            <person name="Yu Q."/>
            <person name="Zembek L."/>
            <person name="Zhong D."/>
            <person name="Zimmer A."/>
            <person name="Zwirko Z."/>
            <person name="Jaffe D.B."/>
            <person name="Alvarez P."/>
            <person name="Brockman W."/>
            <person name="Butler J."/>
            <person name="Chin C."/>
            <person name="Gnerre S."/>
            <person name="Grabherr M."/>
            <person name="Kleber M."/>
            <person name="Mauceli E."/>
            <person name="MacCallum I."/>
        </authorList>
    </citation>
    <scope>NUCLEOTIDE SEQUENCE [LARGE SCALE GENOMIC DNA]</scope>
    <source>
        <strain evidence="5">Tucson 14030-0811.24</strain>
    </source>
</reference>
<evidence type="ECO:0000313" key="4">
    <source>
        <dbReference type="EMBL" id="EDW72928.1"/>
    </source>
</evidence>
<proteinExistence type="predicted"/>
<name>B4ML03_DROWI</name>
<dbReference type="KEGG" id="dwi:6639447"/>
<dbReference type="AlphaFoldDB" id="B4ML03"/>
<keyword evidence="5" id="KW-1185">Reference proteome</keyword>
<dbReference type="PhylomeDB" id="B4ML03"/>
<protein>
    <recommendedName>
        <fullName evidence="6">Larval cuticle protein 8</fullName>
    </recommendedName>
</protein>
<keyword evidence="3" id="KW-0732">Signal</keyword>
<sequence length="101" mass="11107">MKFIIVFVALFAFALAAPNRNAETLRYDADVEPLTYQYRVETSNGIKTEEQGHVEDIGSEDEASVVRGSYSYVGDDGITYAVNYIADKNGFQPQGAHIPVA</sequence>
<dbReference type="PROSITE" id="PS51155">
    <property type="entry name" value="CHIT_BIND_RR_2"/>
    <property type="match status" value="1"/>
</dbReference>
<evidence type="ECO:0000256" key="2">
    <source>
        <dbReference type="PROSITE-ProRule" id="PRU00497"/>
    </source>
</evidence>
<evidence type="ECO:0000256" key="1">
    <source>
        <dbReference type="ARBA" id="ARBA00022460"/>
    </source>
</evidence>
<dbReference type="HOGENOM" id="CLU_065450_7_3_1"/>
<dbReference type="OrthoDB" id="7255276at2759"/>
<accession>B4ML03</accession>
<evidence type="ECO:0008006" key="6">
    <source>
        <dbReference type="Google" id="ProtNLM"/>
    </source>
</evidence>
<evidence type="ECO:0000256" key="3">
    <source>
        <dbReference type="SAM" id="SignalP"/>
    </source>
</evidence>
<dbReference type="eggNOG" id="ENOG502ST8A">
    <property type="taxonomic scope" value="Eukaryota"/>
</dbReference>
<keyword evidence="1 2" id="KW-0193">Cuticle</keyword>
<dbReference type="PANTHER" id="PTHR10380">
    <property type="entry name" value="CUTICLE PROTEIN"/>
    <property type="match status" value="1"/>
</dbReference>
<dbReference type="STRING" id="7260.B4ML03"/>
<evidence type="ECO:0000313" key="5">
    <source>
        <dbReference type="Proteomes" id="UP000007798"/>
    </source>
</evidence>
<dbReference type="PRINTS" id="PR00947">
    <property type="entry name" value="CUTICLE"/>
</dbReference>
<dbReference type="InterPro" id="IPR031311">
    <property type="entry name" value="CHIT_BIND_RR_consensus"/>
</dbReference>
<feature type="chain" id="PRO_5002815296" description="Larval cuticle protein 8" evidence="3">
    <location>
        <begin position="17"/>
        <end position="101"/>
    </location>
</feature>